<dbReference type="SUPFAM" id="SSF58104">
    <property type="entry name" value="Methyl-accepting chemotaxis protein (MCP) signaling domain"/>
    <property type="match status" value="1"/>
</dbReference>
<dbReference type="InterPro" id="IPR004010">
    <property type="entry name" value="Double_Cache_2"/>
</dbReference>
<evidence type="ECO:0000313" key="14">
    <source>
        <dbReference type="EMBL" id="PPC77516.1"/>
    </source>
</evidence>
<sequence>MAQQKSLSIVTRIWALFGLFALCFLTCILVVLHYSSMQLRQSAQDSARQMVEAAEGVINDYRQRVLDGKLSIAAAQAEAIAIIETMRFDQGNYVFIHSDKGVSLSNVASKSLQGKDIDSLQDPNGVYIVREIRRAAMSGGGFASYQWHSPKDDKVLIDKVTYSAYISDWGWVLASGVNIGKLDAGLAAARLRYLLVSLLALLVMAVIATLLIRSITRPLSLSVSAMQNLASGEGDLTRQLATHGPRELAEQAHHFNSFNEVIRQLVSRMAHAGHSLNQASHTLAGVTQTTEQALHGQLNGTEQLAEAMERMVRTVHSVATLAEQADEASTLASAETASSRAVVNQAMQAIGSLSVTLSEASQAITRLEQQSGNIDQVLSVIRSIAEQTNLLALNAAIEAARAGEAGRGFAVVADEVRTLAQRTQESTSEIQGIIGSLKEETRNAVSTMQEGVSKAQSSASLSSSVEGSLDTIVNNIQSIHEMNTRIADTAEEQVRTADEINHMVRHIRDQSGAVAGEAAKTSDAARDVSSIAGDLSSVIARFTF</sequence>
<feature type="domain" description="Methyl-accepting transducer" evidence="11">
    <location>
        <begin position="272"/>
        <end position="508"/>
    </location>
</feature>
<dbReference type="GO" id="GO:0004888">
    <property type="term" value="F:transmembrane signaling receptor activity"/>
    <property type="evidence" value="ECO:0007669"/>
    <property type="project" value="InterPro"/>
</dbReference>
<dbReference type="AlphaFoldDB" id="A0A2S5KTC1"/>
<dbReference type="GO" id="GO:0006935">
    <property type="term" value="P:chemotaxis"/>
    <property type="evidence" value="ECO:0007669"/>
    <property type="project" value="InterPro"/>
</dbReference>
<organism evidence="14 15">
    <name type="scientific">Proteobacteria bacterium 228</name>
    <dbReference type="NCBI Taxonomy" id="2083153"/>
    <lineage>
        <taxon>Bacteria</taxon>
        <taxon>Pseudomonadati</taxon>
        <taxon>Pseudomonadota</taxon>
    </lineage>
</organism>
<dbReference type="GO" id="GO:0007165">
    <property type="term" value="P:signal transduction"/>
    <property type="evidence" value="ECO:0007669"/>
    <property type="project" value="UniProtKB-KW"/>
</dbReference>
<dbReference type="InterPro" id="IPR004089">
    <property type="entry name" value="MCPsignal_dom"/>
</dbReference>
<feature type="domain" description="T-SNARE coiled-coil homology" evidence="12">
    <location>
        <begin position="459"/>
        <end position="521"/>
    </location>
</feature>
<keyword evidence="3" id="KW-0997">Cell inner membrane</keyword>
<dbReference type="PROSITE" id="PS50885">
    <property type="entry name" value="HAMP"/>
    <property type="match status" value="1"/>
</dbReference>
<evidence type="ECO:0000256" key="4">
    <source>
        <dbReference type="ARBA" id="ARBA00022692"/>
    </source>
</evidence>
<keyword evidence="4 10" id="KW-0812">Transmembrane</keyword>
<reference evidence="14 15" key="1">
    <citation type="submission" date="2018-02" db="EMBL/GenBank/DDBJ databases">
        <title>novel marine gammaproteobacteria from coastal saline agro ecosystem.</title>
        <authorList>
            <person name="Krishnan R."/>
            <person name="Ramesh Kumar N."/>
        </authorList>
    </citation>
    <scope>NUCLEOTIDE SEQUENCE [LARGE SCALE GENOMIC DNA]</scope>
    <source>
        <strain evidence="14 15">228</strain>
    </source>
</reference>
<evidence type="ECO:0000259" key="13">
    <source>
        <dbReference type="PROSITE" id="PS50885"/>
    </source>
</evidence>
<comment type="caution">
    <text evidence="14">The sequence shown here is derived from an EMBL/GenBank/DDBJ whole genome shotgun (WGS) entry which is preliminary data.</text>
</comment>
<gene>
    <name evidence="14" type="ORF">C4K68_09960</name>
</gene>
<evidence type="ECO:0000256" key="5">
    <source>
        <dbReference type="ARBA" id="ARBA00022989"/>
    </source>
</evidence>
<dbReference type="InterPro" id="IPR000727">
    <property type="entry name" value="T_SNARE_dom"/>
</dbReference>
<dbReference type="InterPro" id="IPR033480">
    <property type="entry name" value="sCache_2"/>
</dbReference>
<evidence type="ECO:0000256" key="7">
    <source>
        <dbReference type="ARBA" id="ARBA00023224"/>
    </source>
</evidence>
<dbReference type="EMBL" id="PRLP01000032">
    <property type="protein sequence ID" value="PPC77516.1"/>
    <property type="molecule type" value="Genomic_DNA"/>
</dbReference>
<dbReference type="SMART" id="SM01049">
    <property type="entry name" value="Cache_2"/>
    <property type="match status" value="1"/>
</dbReference>
<dbReference type="PROSITE" id="PS50192">
    <property type="entry name" value="T_SNARE"/>
    <property type="match status" value="1"/>
</dbReference>
<dbReference type="CDD" id="cd11386">
    <property type="entry name" value="MCP_signal"/>
    <property type="match status" value="1"/>
</dbReference>
<dbReference type="InterPro" id="IPR004090">
    <property type="entry name" value="Chemotax_Me-accpt_rcpt"/>
</dbReference>
<comment type="similarity">
    <text evidence="8">Belongs to the methyl-accepting chemotaxis (MCP) protein family.</text>
</comment>
<dbReference type="SMART" id="SM00283">
    <property type="entry name" value="MA"/>
    <property type="match status" value="1"/>
</dbReference>
<dbReference type="PANTHER" id="PTHR32089">
    <property type="entry name" value="METHYL-ACCEPTING CHEMOTAXIS PROTEIN MCPB"/>
    <property type="match status" value="1"/>
</dbReference>
<accession>A0A2S5KTC1</accession>
<evidence type="ECO:0000259" key="11">
    <source>
        <dbReference type="PROSITE" id="PS50111"/>
    </source>
</evidence>
<dbReference type="PRINTS" id="PR00260">
    <property type="entry name" value="CHEMTRNSDUCR"/>
</dbReference>
<keyword evidence="5 10" id="KW-1133">Transmembrane helix</keyword>
<proteinExistence type="inferred from homology"/>
<evidence type="ECO:0000256" key="3">
    <source>
        <dbReference type="ARBA" id="ARBA00022519"/>
    </source>
</evidence>
<keyword evidence="2" id="KW-1003">Cell membrane</keyword>
<keyword evidence="7 9" id="KW-0807">Transducer</keyword>
<name>A0A2S5KTC1_9PROT</name>
<evidence type="ECO:0000256" key="1">
    <source>
        <dbReference type="ARBA" id="ARBA00004429"/>
    </source>
</evidence>
<feature type="transmembrane region" description="Helical" evidence="10">
    <location>
        <begin position="191"/>
        <end position="212"/>
    </location>
</feature>
<keyword evidence="6 10" id="KW-0472">Membrane</keyword>
<feature type="domain" description="HAMP" evidence="13">
    <location>
        <begin position="213"/>
        <end position="267"/>
    </location>
</feature>
<dbReference type="InterPro" id="IPR003660">
    <property type="entry name" value="HAMP_dom"/>
</dbReference>
<dbReference type="PROSITE" id="PS50111">
    <property type="entry name" value="CHEMOTAXIS_TRANSDUC_2"/>
    <property type="match status" value="1"/>
</dbReference>
<evidence type="ECO:0000313" key="15">
    <source>
        <dbReference type="Proteomes" id="UP000238196"/>
    </source>
</evidence>
<dbReference type="GO" id="GO:0005886">
    <property type="term" value="C:plasma membrane"/>
    <property type="evidence" value="ECO:0007669"/>
    <property type="project" value="UniProtKB-SubCell"/>
</dbReference>
<evidence type="ECO:0000256" key="9">
    <source>
        <dbReference type="PROSITE-ProRule" id="PRU00284"/>
    </source>
</evidence>
<evidence type="ECO:0000256" key="10">
    <source>
        <dbReference type="SAM" id="Phobius"/>
    </source>
</evidence>
<comment type="subcellular location">
    <subcellularLocation>
        <location evidence="1">Cell inner membrane</location>
        <topology evidence="1">Multi-pass membrane protein</topology>
    </subcellularLocation>
</comment>
<dbReference type="FunFam" id="1.10.287.950:FF:000001">
    <property type="entry name" value="Methyl-accepting chemotaxis sensory transducer"/>
    <property type="match status" value="1"/>
</dbReference>
<dbReference type="Gene3D" id="1.10.287.950">
    <property type="entry name" value="Methyl-accepting chemotaxis protein"/>
    <property type="match status" value="1"/>
</dbReference>
<dbReference type="SMART" id="SM00304">
    <property type="entry name" value="HAMP"/>
    <property type="match status" value="1"/>
</dbReference>
<evidence type="ECO:0000256" key="8">
    <source>
        <dbReference type="ARBA" id="ARBA00029447"/>
    </source>
</evidence>
<dbReference type="Pfam" id="PF00015">
    <property type="entry name" value="MCPsignal"/>
    <property type="match status" value="1"/>
</dbReference>
<evidence type="ECO:0000259" key="12">
    <source>
        <dbReference type="PROSITE" id="PS50192"/>
    </source>
</evidence>
<dbReference type="Gene3D" id="3.30.450.20">
    <property type="entry name" value="PAS domain"/>
    <property type="match status" value="1"/>
</dbReference>
<dbReference type="Proteomes" id="UP000238196">
    <property type="component" value="Unassembled WGS sequence"/>
</dbReference>
<evidence type="ECO:0000256" key="2">
    <source>
        <dbReference type="ARBA" id="ARBA00022475"/>
    </source>
</evidence>
<dbReference type="PANTHER" id="PTHR32089:SF119">
    <property type="entry name" value="METHYL-ACCEPTING CHEMOTAXIS PROTEIN CTPL"/>
    <property type="match status" value="1"/>
</dbReference>
<dbReference type="OrthoDB" id="6376221at2"/>
<dbReference type="Pfam" id="PF08269">
    <property type="entry name" value="dCache_2"/>
    <property type="match status" value="1"/>
</dbReference>
<feature type="transmembrane region" description="Helical" evidence="10">
    <location>
        <begin position="12"/>
        <end position="32"/>
    </location>
</feature>
<protein>
    <submittedName>
        <fullName evidence="14">Methyl-accepting chemotaxis protein</fullName>
    </submittedName>
</protein>
<evidence type="ECO:0000256" key="6">
    <source>
        <dbReference type="ARBA" id="ARBA00023136"/>
    </source>
</evidence>